<evidence type="ECO:0000259" key="1">
    <source>
        <dbReference type="PROSITE" id="PS50883"/>
    </source>
</evidence>
<dbReference type="EMBL" id="NPDV01000024">
    <property type="protein sequence ID" value="PJZ51450.1"/>
    <property type="molecule type" value="Genomic_DNA"/>
</dbReference>
<comment type="caution">
    <text evidence="2">The sequence shown here is derived from an EMBL/GenBank/DDBJ whole genome shotgun (WGS) entry which is preliminary data.</text>
</comment>
<dbReference type="AlphaFoldDB" id="A0A2M9YIW2"/>
<dbReference type="RefSeq" id="WP_100787540.1">
    <property type="nucleotide sequence ID" value="NZ_NPDU01000027.1"/>
</dbReference>
<proteinExistence type="predicted"/>
<protein>
    <submittedName>
        <fullName evidence="2">Histidine kinase</fullName>
    </submittedName>
</protein>
<keyword evidence="2" id="KW-0418">Kinase</keyword>
<evidence type="ECO:0000313" key="2">
    <source>
        <dbReference type="EMBL" id="PJZ51450.1"/>
    </source>
</evidence>
<dbReference type="SMART" id="SM00052">
    <property type="entry name" value="EAL"/>
    <property type="match status" value="1"/>
</dbReference>
<dbReference type="GO" id="GO:0016301">
    <property type="term" value="F:kinase activity"/>
    <property type="evidence" value="ECO:0007669"/>
    <property type="project" value="UniProtKB-KW"/>
</dbReference>
<dbReference type="PROSITE" id="PS50883">
    <property type="entry name" value="EAL"/>
    <property type="match status" value="1"/>
</dbReference>
<organism evidence="2 5">
    <name type="scientific">Leptospira adleri</name>
    <dbReference type="NCBI Taxonomy" id="2023186"/>
    <lineage>
        <taxon>Bacteria</taxon>
        <taxon>Pseudomonadati</taxon>
        <taxon>Spirochaetota</taxon>
        <taxon>Spirochaetia</taxon>
        <taxon>Leptospirales</taxon>
        <taxon>Leptospiraceae</taxon>
        <taxon>Leptospira</taxon>
    </lineage>
</organism>
<dbReference type="Pfam" id="PF00563">
    <property type="entry name" value="EAL"/>
    <property type="match status" value="1"/>
</dbReference>
<dbReference type="SUPFAM" id="SSF141868">
    <property type="entry name" value="EAL domain-like"/>
    <property type="match status" value="1"/>
</dbReference>
<dbReference type="Proteomes" id="UP000232149">
    <property type="component" value="Unassembled WGS sequence"/>
</dbReference>
<dbReference type="EMBL" id="NPDU01000027">
    <property type="protein sequence ID" value="PJZ61691.1"/>
    <property type="molecule type" value="Genomic_DNA"/>
</dbReference>
<evidence type="ECO:0000313" key="3">
    <source>
        <dbReference type="EMBL" id="PJZ61691.1"/>
    </source>
</evidence>
<dbReference type="CDD" id="cd01948">
    <property type="entry name" value="EAL"/>
    <property type="match status" value="1"/>
</dbReference>
<reference evidence="4 5" key="1">
    <citation type="submission" date="2017-07" db="EMBL/GenBank/DDBJ databases">
        <title>Leptospira spp. isolated from tropical soils.</title>
        <authorList>
            <person name="Thibeaux R."/>
            <person name="Iraola G."/>
            <person name="Ferres I."/>
            <person name="Bierque E."/>
            <person name="Girault D."/>
            <person name="Soupe-Gilbert M.-E."/>
            <person name="Picardeau M."/>
            <person name="Goarant C."/>
        </authorList>
    </citation>
    <scope>NUCLEOTIDE SEQUENCE [LARGE SCALE GENOMIC DNA]</scope>
    <source>
        <strain evidence="2 5">FH2-B-C1</strain>
        <strain evidence="3 4">FH2-B-D1</strain>
    </source>
</reference>
<dbReference type="Gene3D" id="3.20.20.450">
    <property type="entry name" value="EAL domain"/>
    <property type="match status" value="1"/>
</dbReference>
<dbReference type="InterPro" id="IPR035919">
    <property type="entry name" value="EAL_sf"/>
</dbReference>
<keyword evidence="2" id="KW-0808">Transferase</keyword>
<accession>A0A2M9YIW2</accession>
<dbReference type="PANTHER" id="PTHR33121:SF76">
    <property type="entry name" value="SIGNALING PROTEIN"/>
    <property type="match status" value="1"/>
</dbReference>
<gene>
    <name evidence="3" type="ORF">CH376_11915</name>
    <name evidence="2" type="ORF">CH380_20035</name>
</gene>
<keyword evidence="4" id="KW-1185">Reference proteome</keyword>
<evidence type="ECO:0000313" key="5">
    <source>
        <dbReference type="Proteomes" id="UP000232188"/>
    </source>
</evidence>
<dbReference type="InterPro" id="IPR050706">
    <property type="entry name" value="Cyclic-di-GMP_PDE-like"/>
</dbReference>
<evidence type="ECO:0000313" key="4">
    <source>
        <dbReference type="Proteomes" id="UP000232149"/>
    </source>
</evidence>
<name>A0A2M9YIW2_9LEPT</name>
<dbReference type="GO" id="GO:0071111">
    <property type="term" value="F:cyclic-guanylate-specific phosphodiesterase activity"/>
    <property type="evidence" value="ECO:0007669"/>
    <property type="project" value="InterPro"/>
</dbReference>
<dbReference type="Proteomes" id="UP000232188">
    <property type="component" value="Unassembled WGS sequence"/>
</dbReference>
<feature type="domain" description="EAL" evidence="1">
    <location>
        <begin position="68"/>
        <end position="301"/>
    </location>
</feature>
<dbReference type="PANTHER" id="PTHR33121">
    <property type="entry name" value="CYCLIC DI-GMP PHOSPHODIESTERASE PDEF"/>
    <property type="match status" value="1"/>
</dbReference>
<dbReference type="InterPro" id="IPR001633">
    <property type="entry name" value="EAL_dom"/>
</dbReference>
<sequence>MKSIFRFTPNSDLPRFESTSILDRRVFRNLFSFHPSRSEPNEVINKFLKGKSITTENPSNHASNTPNKAALQKALSNILENGNFNTEYQPIVSLENESIFAYEALARFRIEGSDLSPDFVFKELHDHEELFFEFEKNLKRFQIQNRPYNERLFLNLDPHVCKNEIQAKHWCDLLSGQKNLVCEIIENTDSTLTAETRFCLKKLSGAEIPLALDDVGGRENLFCFDFLEYSKYIKFDKYWLNLIKSKESYKYLLWGFLDFARESNILCVLEGIETAEDLRLASEMRFPLVQGFLFKSENISV</sequence>